<evidence type="ECO:0000313" key="2">
    <source>
        <dbReference type="Proteomes" id="UP000179129"/>
    </source>
</evidence>
<reference evidence="1 2" key="1">
    <citation type="journal article" date="2016" name="Nat. Commun.">
        <title>Thousands of microbial genomes shed light on interconnected biogeochemical processes in an aquifer system.</title>
        <authorList>
            <person name="Anantharaman K."/>
            <person name="Brown C.T."/>
            <person name="Hug L.A."/>
            <person name="Sharon I."/>
            <person name="Castelle C.J."/>
            <person name="Probst A.J."/>
            <person name="Thomas B.C."/>
            <person name="Singh A."/>
            <person name="Wilkins M.J."/>
            <person name="Karaoz U."/>
            <person name="Brodie E.L."/>
            <person name="Williams K.H."/>
            <person name="Hubbard S.S."/>
            <person name="Banfield J.F."/>
        </authorList>
    </citation>
    <scope>NUCLEOTIDE SEQUENCE [LARGE SCALE GENOMIC DNA]</scope>
</reference>
<comment type="caution">
    <text evidence="1">The sequence shown here is derived from an EMBL/GenBank/DDBJ whole genome shotgun (WGS) entry which is preliminary data.</text>
</comment>
<proteinExistence type="predicted"/>
<gene>
    <name evidence="1" type="ORF">A3F83_11200</name>
</gene>
<accession>A0A1F5YZ26</accession>
<sequence length="78" mass="8971">MKIDQLTFEEMKKQVDQAAAESYWLVFAGHDIDSTSTDQTTLSAELEKLCKYMTEPANGIWPATVLEVSEYIIRQRKK</sequence>
<dbReference type="EMBL" id="MFIX01000048">
    <property type="protein sequence ID" value="OGG05460.1"/>
    <property type="molecule type" value="Genomic_DNA"/>
</dbReference>
<name>A0A1F5YZ26_9BACT</name>
<evidence type="ECO:0000313" key="1">
    <source>
        <dbReference type="EMBL" id="OGG05460.1"/>
    </source>
</evidence>
<dbReference type="AlphaFoldDB" id="A0A1F5YZ26"/>
<protein>
    <submittedName>
        <fullName evidence="1">Uncharacterized protein</fullName>
    </submittedName>
</protein>
<dbReference type="STRING" id="1817867.A3F83_11200"/>
<dbReference type="Proteomes" id="UP000179129">
    <property type="component" value="Unassembled WGS sequence"/>
</dbReference>
<organism evidence="1 2">
    <name type="scientific">Candidatus Glassbacteria bacterium RIFCSPLOWO2_12_FULL_58_11</name>
    <dbReference type="NCBI Taxonomy" id="1817867"/>
    <lineage>
        <taxon>Bacteria</taxon>
        <taxon>Candidatus Glassiibacteriota</taxon>
    </lineage>
</organism>